<dbReference type="RefSeq" id="WP_310030073.1">
    <property type="nucleotide sequence ID" value="NZ_JAVDRL010000003.1"/>
</dbReference>
<sequence>MRKIATLAVTALLALPVTGMAAPAPKVGIRSTARLPTPLPYPYDEKADANAEVAAAAKRAKAAHKLLLIDLGGNWCPDCRILAGVMRLPEVRAFVDQHYEVVTVDVGRFDRNLEVPERYGVSDLEGVPALLIVDEGGQLRNRKELINVTDDRHKRPQQMVDWLAKWTR</sequence>
<dbReference type="Proteomes" id="UP001262754">
    <property type="component" value="Unassembled WGS sequence"/>
</dbReference>
<organism evidence="3 4">
    <name type="scientific">Caulobacter rhizosphaerae</name>
    <dbReference type="NCBI Taxonomy" id="2010972"/>
    <lineage>
        <taxon>Bacteria</taxon>
        <taxon>Pseudomonadati</taxon>
        <taxon>Pseudomonadota</taxon>
        <taxon>Alphaproteobacteria</taxon>
        <taxon>Caulobacterales</taxon>
        <taxon>Caulobacteraceae</taxon>
        <taxon>Caulobacter</taxon>
    </lineage>
</organism>
<protein>
    <submittedName>
        <fullName evidence="3">Thiol-disulfide isomerase/thioredoxin</fullName>
    </submittedName>
</protein>
<evidence type="ECO:0000256" key="1">
    <source>
        <dbReference type="SAM" id="SignalP"/>
    </source>
</evidence>
<evidence type="ECO:0000313" key="3">
    <source>
        <dbReference type="EMBL" id="MDR6530537.1"/>
    </source>
</evidence>
<name>A0ABU1MWH6_9CAUL</name>
<dbReference type="CDD" id="cd02947">
    <property type="entry name" value="TRX_family"/>
    <property type="match status" value="1"/>
</dbReference>
<accession>A0ABU1MWH6</accession>
<feature type="signal peptide" evidence="1">
    <location>
        <begin position="1"/>
        <end position="21"/>
    </location>
</feature>
<proteinExistence type="predicted"/>
<dbReference type="SUPFAM" id="SSF52833">
    <property type="entry name" value="Thioredoxin-like"/>
    <property type="match status" value="1"/>
</dbReference>
<reference evidence="3 4" key="1">
    <citation type="submission" date="2023-07" db="EMBL/GenBank/DDBJ databases">
        <title>Sorghum-associated microbial communities from plants grown in Nebraska, USA.</title>
        <authorList>
            <person name="Schachtman D."/>
        </authorList>
    </citation>
    <scope>NUCLEOTIDE SEQUENCE [LARGE SCALE GENOMIC DNA]</scope>
    <source>
        <strain evidence="3 4">DS2154</strain>
    </source>
</reference>
<dbReference type="GO" id="GO:0016853">
    <property type="term" value="F:isomerase activity"/>
    <property type="evidence" value="ECO:0007669"/>
    <property type="project" value="UniProtKB-KW"/>
</dbReference>
<dbReference type="InterPro" id="IPR036249">
    <property type="entry name" value="Thioredoxin-like_sf"/>
</dbReference>
<feature type="chain" id="PRO_5047100568" evidence="1">
    <location>
        <begin position="22"/>
        <end position="168"/>
    </location>
</feature>
<keyword evidence="4" id="KW-1185">Reference proteome</keyword>
<gene>
    <name evidence="3" type="ORF">J2800_001273</name>
</gene>
<feature type="domain" description="Thioredoxin" evidence="2">
    <location>
        <begin position="33"/>
        <end position="168"/>
    </location>
</feature>
<dbReference type="Pfam" id="PF13899">
    <property type="entry name" value="Thioredoxin_7"/>
    <property type="match status" value="1"/>
</dbReference>
<dbReference type="Gene3D" id="3.40.30.10">
    <property type="entry name" value="Glutaredoxin"/>
    <property type="match status" value="1"/>
</dbReference>
<keyword evidence="1" id="KW-0732">Signal</keyword>
<dbReference type="InterPro" id="IPR013766">
    <property type="entry name" value="Thioredoxin_domain"/>
</dbReference>
<evidence type="ECO:0000259" key="2">
    <source>
        <dbReference type="PROSITE" id="PS51352"/>
    </source>
</evidence>
<evidence type="ECO:0000313" key="4">
    <source>
        <dbReference type="Proteomes" id="UP001262754"/>
    </source>
</evidence>
<keyword evidence="3" id="KW-0413">Isomerase</keyword>
<dbReference type="EMBL" id="JAVDRL010000003">
    <property type="protein sequence ID" value="MDR6530537.1"/>
    <property type="molecule type" value="Genomic_DNA"/>
</dbReference>
<dbReference type="PROSITE" id="PS51352">
    <property type="entry name" value="THIOREDOXIN_2"/>
    <property type="match status" value="1"/>
</dbReference>
<comment type="caution">
    <text evidence="3">The sequence shown here is derived from an EMBL/GenBank/DDBJ whole genome shotgun (WGS) entry which is preliminary data.</text>
</comment>